<dbReference type="AlphaFoldDB" id="A0AAE1DI90"/>
<sequence>MAKVIHLTRIKRTVTRPWKGPSSHRDHLTNDPPRNGPSFLLHDPPWNGSSRSCDPSYRTVLHSIGIVFRDGSIMERIT</sequence>
<protein>
    <submittedName>
        <fullName evidence="2">Uncharacterized protein</fullName>
    </submittedName>
</protein>
<keyword evidence="3" id="KW-1185">Reference proteome</keyword>
<evidence type="ECO:0000256" key="1">
    <source>
        <dbReference type="SAM" id="MobiDB-lite"/>
    </source>
</evidence>
<feature type="region of interest" description="Disordered" evidence="1">
    <location>
        <begin position="15"/>
        <end position="52"/>
    </location>
</feature>
<proteinExistence type="predicted"/>
<evidence type="ECO:0000313" key="3">
    <source>
        <dbReference type="Proteomes" id="UP001283361"/>
    </source>
</evidence>
<dbReference type="EMBL" id="JAWDGP010003733">
    <property type="protein sequence ID" value="KAK3771497.1"/>
    <property type="molecule type" value="Genomic_DNA"/>
</dbReference>
<reference evidence="2" key="1">
    <citation type="journal article" date="2023" name="G3 (Bethesda)">
        <title>A reference genome for the long-term kleptoplast-retaining sea slug Elysia crispata morphotype clarki.</title>
        <authorList>
            <person name="Eastman K.E."/>
            <person name="Pendleton A.L."/>
            <person name="Shaikh M.A."/>
            <person name="Suttiyut T."/>
            <person name="Ogas R."/>
            <person name="Tomko P."/>
            <person name="Gavelis G."/>
            <person name="Widhalm J.R."/>
            <person name="Wisecaver J.H."/>
        </authorList>
    </citation>
    <scope>NUCLEOTIDE SEQUENCE</scope>
    <source>
        <strain evidence="2">ECLA1</strain>
    </source>
</reference>
<accession>A0AAE1DI90</accession>
<gene>
    <name evidence="2" type="ORF">RRG08_059536</name>
</gene>
<organism evidence="2 3">
    <name type="scientific">Elysia crispata</name>
    <name type="common">lettuce slug</name>
    <dbReference type="NCBI Taxonomy" id="231223"/>
    <lineage>
        <taxon>Eukaryota</taxon>
        <taxon>Metazoa</taxon>
        <taxon>Spiralia</taxon>
        <taxon>Lophotrochozoa</taxon>
        <taxon>Mollusca</taxon>
        <taxon>Gastropoda</taxon>
        <taxon>Heterobranchia</taxon>
        <taxon>Euthyneura</taxon>
        <taxon>Panpulmonata</taxon>
        <taxon>Sacoglossa</taxon>
        <taxon>Placobranchoidea</taxon>
        <taxon>Plakobranchidae</taxon>
        <taxon>Elysia</taxon>
    </lineage>
</organism>
<comment type="caution">
    <text evidence="2">The sequence shown here is derived from an EMBL/GenBank/DDBJ whole genome shotgun (WGS) entry which is preliminary data.</text>
</comment>
<name>A0AAE1DI90_9GAST</name>
<dbReference type="Proteomes" id="UP001283361">
    <property type="component" value="Unassembled WGS sequence"/>
</dbReference>
<evidence type="ECO:0000313" key="2">
    <source>
        <dbReference type="EMBL" id="KAK3771497.1"/>
    </source>
</evidence>